<keyword evidence="4" id="KW-0670">Pyruvate</keyword>
<dbReference type="Pfam" id="PF00581">
    <property type="entry name" value="Rhodanese"/>
    <property type="match status" value="1"/>
</dbReference>
<dbReference type="PANTHER" id="PTHR11364:SF27">
    <property type="entry name" value="SULFURTRANSFERASE"/>
    <property type="match status" value="1"/>
</dbReference>
<evidence type="ECO:0000256" key="2">
    <source>
        <dbReference type="ARBA" id="ARBA00022737"/>
    </source>
</evidence>
<dbReference type="InterPro" id="IPR036873">
    <property type="entry name" value="Rhodanese-like_dom_sf"/>
</dbReference>
<dbReference type="GO" id="GO:0004792">
    <property type="term" value="F:thiosulfate-cyanide sulfurtransferase activity"/>
    <property type="evidence" value="ECO:0007669"/>
    <property type="project" value="TreeGrafter"/>
</dbReference>
<dbReference type="SUPFAM" id="SSF52821">
    <property type="entry name" value="Rhodanese/Cell cycle control phosphatase"/>
    <property type="match status" value="2"/>
</dbReference>
<reference evidence="4 5" key="1">
    <citation type="submission" date="2015-01" db="EMBL/GenBank/DDBJ databases">
        <title>Draft genome of the acidophilic iron oxidizer Ferrimicrobium acidiphilum strain T23.</title>
        <authorList>
            <person name="Poehlein A."/>
            <person name="Eisen S."/>
            <person name="Schloemann M."/>
            <person name="Johnson B.D."/>
            <person name="Daniel R."/>
            <person name="Muehling M."/>
        </authorList>
    </citation>
    <scope>NUCLEOTIDE SEQUENCE [LARGE SCALE GENOMIC DNA]</scope>
    <source>
        <strain evidence="4 5">T23</strain>
    </source>
</reference>
<organism evidence="4 5">
    <name type="scientific">Ferrimicrobium acidiphilum DSM 19497</name>
    <dbReference type="NCBI Taxonomy" id="1121877"/>
    <lineage>
        <taxon>Bacteria</taxon>
        <taxon>Bacillati</taxon>
        <taxon>Actinomycetota</taxon>
        <taxon>Acidimicrobiia</taxon>
        <taxon>Acidimicrobiales</taxon>
        <taxon>Acidimicrobiaceae</taxon>
        <taxon>Ferrimicrobium</taxon>
    </lineage>
</organism>
<dbReference type="Proteomes" id="UP000032336">
    <property type="component" value="Unassembled WGS sequence"/>
</dbReference>
<comment type="caution">
    <text evidence="4">The sequence shown here is derived from an EMBL/GenBank/DDBJ whole genome shotgun (WGS) entry which is preliminary data.</text>
</comment>
<evidence type="ECO:0000256" key="1">
    <source>
        <dbReference type="ARBA" id="ARBA00022679"/>
    </source>
</evidence>
<sequence>MNAGPLIEPDQIPTLIDPVILDVRWYLDGRDGYASYLQGHYSGAVFVDLDTVATEPAPPTAGRHPLPPPATFVRSIAELGVGPTSQVLIMDDARGSIAARIWWMLDVLGIEAYVLLGGVQSLPEADICLTPCHATPKAPWTLSINEWPENRVVNTDEIENQSSRFLLLDARSQERYLGDEELIDRVGGHIPGARSLPWQRVLDTIEGSSVDSSRAEISNICDDERELVAYCGSGVTACTLILALRAYGREAKLYPASYSGWSSDPSHIVCTDICDD</sequence>
<dbReference type="EMBL" id="JXUW01000049">
    <property type="protein sequence ID" value="KJE75316.1"/>
    <property type="molecule type" value="Genomic_DNA"/>
</dbReference>
<keyword evidence="5" id="KW-1185">Reference proteome</keyword>
<dbReference type="InterPro" id="IPR045078">
    <property type="entry name" value="TST/MPST-like"/>
</dbReference>
<dbReference type="GeneID" id="78373907"/>
<dbReference type="CDD" id="cd01449">
    <property type="entry name" value="TST_Repeat_2"/>
    <property type="match status" value="1"/>
</dbReference>
<dbReference type="InterPro" id="IPR001763">
    <property type="entry name" value="Rhodanese-like_dom"/>
</dbReference>
<keyword evidence="2" id="KW-0677">Repeat</keyword>
<gene>
    <name evidence="4" type="primary">sseA</name>
    <name evidence="4" type="ORF">FEAC_29490</name>
</gene>
<dbReference type="STRING" id="1121877.FEAC_29490"/>
<dbReference type="PROSITE" id="PS50206">
    <property type="entry name" value="RHODANESE_3"/>
    <property type="match status" value="2"/>
</dbReference>
<feature type="domain" description="Rhodanese" evidence="3">
    <location>
        <begin position="161"/>
        <end position="270"/>
    </location>
</feature>
<proteinExistence type="predicted"/>
<dbReference type="SMART" id="SM00450">
    <property type="entry name" value="RHOD"/>
    <property type="match status" value="2"/>
</dbReference>
<dbReference type="EC" id="2.8.1.2" evidence="4"/>
<name>A0A0D8FQA2_9ACTN</name>
<dbReference type="PANTHER" id="PTHR11364">
    <property type="entry name" value="THIOSULFATE SULFERTANSFERASE"/>
    <property type="match status" value="1"/>
</dbReference>
<protein>
    <submittedName>
        <fullName evidence="4">3-mercaptopyruvate sulfurtransferase</fullName>
        <ecNumber evidence="4">2.8.1.2</ecNumber>
    </submittedName>
</protein>
<evidence type="ECO:0000313" key="4">
    <source>
        <dbReference type="EMBL" id="KJE75316.1"/>
    </source>
</evidence>
<dbReference type="Gene3D" id="3.40.250.10">
    <property type="entry name" value="Rhodanese-like domain"/>
    <property type="match status" value="2"/>
</dbReference>
<dbReference type="eggNOG" id="COG2897">
    <property type="taxonomic scope" value="Bacteria"/>
</dbReference>
<dbReference type="RefSeq" id="WP_035392093.1">
    <property type="nucleotide sequence ID" value="NZ_JQKF01000072.1"/>
</dbReference>
<accession>A0A0D8FQA2</accession>
<keyword evidence="1 4" id="KW-0808">Transferase</keyword>
<feature type="domain" description="Rhodanese" evidence="3">
    <location>
        <begin position="17"/>
        <end position="131"/>
    </location>
</feature>
<dbReference type="OrthoDB" id="9770030at2"/>
<dbReference type="AlphaFoldDB" id="A0A0D8FQA2"/>
<dbReference type="GO" id="GO:0016784">
    <property type="term" value="F:3-mercaptopyruvate sulfurtransferase activity"/>
    <property type="evidence" value="ECO:0007669"/>
    <property type="project" value="UniProtKB-EC"/>
</dbReference>
<dbReference type="PATRIC" id="fig|1121877.4.peg.3331"/>
<dbReference type="CDD" id="cd01448">
    <property type="entry name" value="TST_Repeat_1"/>
    <property type="match status" value="1"/>
</dbReference>
<evidence type="ECO:0000259" key="3">
    <source>
        <dbReference type="PROSITE" id="PS50206"/>
    </source>
</evidence>
<evidence type="ECO:0000313" key="5">
    <source>
        <dbReference type="Proteomes" id="UP000032336"/>
    </source>
</evidence>